<evidence type="ECO:0000259" key="2">
    <source>
        <dbReference type="Pfam" id="PF07110"/>
    </source>
</evidence>
<dbReference type="InterPro" id="IPR011008">
    <property type="entry name" value="Dimeric_a/b-barrel"/>
</dbReference>
<name>A0ABR4G897_9EURO</name>
<dbReference type="InterPro" id="IPR009799">
    <property type="entry name" value="EthD_dom"/>
</dbReference>
<dbReference type="Proteomes" id="UP001610563">
    <property type="component" value="Unassembled WGS sequence"/>
</dbReference>
<feature type="domain" description="EthD" evidence="2">
    <location>
        <begin position="26"/>
        <end position="121"/>
    </location>
</feature>
<comment type="caution">
    <text evidence="3">The sequence shown here is derived from an EMBL/GenBank/DDBJ whole genome shotgun (WGS) entry which is preliminary data.</text>
</comment>
<evidence type="ECO:0000313" key="4">
    <source>
        <dbReference type="Proteomes" id="UP001610563"/>
    </source>
</evidence>
<gene>
    <name evidence="3" type="ORF">BJX66DRAFT_337445</name>
</gene>
<accession>A0ABR4G897</accession>
<dbReference type="EMBL" id="JBFTWV010000040">
    <property type="protein sequence ID" value="KAL2794835.1"/>
    <property type="molecule type" value="Genomic_DNA"/>
</dbReference>
<protein>
    <recommendedName>
        <fullName evidence="2">EthD domain-containing protein</fullName>
    </recommendedName>
</protein>
<dbReference type="Gene3D" id="3.30.70.100">
    <property type="match status" value="1"/>
</dbReference>
<evidence type="ECO:0000313" key="3">
    <source>
        <dbReference type="EMBL" id="KAL2794835.1"/>
    </source>
</evidence>
<sequence>MSSSTSILPPLTNPLIRVNCFFTKSPRMSSTEFNTYWRETHGSLVVASKIFHDAKIQGYTQVHNAHNLNAEAAKMGSALLDFQWDACSEMYFRTWEDYRLFAESDEMREVLGPDGGKIMDTGRGVKVMVTLVDPVFSKL</sequence>
<dbReference type="SUPFAM" id="SSF54909">
    <property type="entry name" value="Dimeric alpha+beta barrel"/>
    <property type="match status" value="1"/>
</dbReference>
<evidence type="ECO:0000256" key="1">
    <source>
        <dbReference type="ARBA" id="ARBA00005986"/>
    </source>
</evidence>
<keyword evidence="4" id="KW-1185">Reference proteome</keyword>
<comment type="similarity">
    <text evidence="1">Belongs to the tpcK family.</text>
</comment>
<organism evidence="3 4">
    <name type="scientific">Aspergillus keveii</name>
    <dbReference type="NCBI Taxonomy" id="714993"/>
    <lineage>
        <taxon>Eukaryota</taxon>
        <taxon>Fungi</taxon>
        <taxon>Dikarya</taxon>
        <taxon>Ascomycota</taxon>
        <taxon>Pezizomycotina</taxon>
        <taxon>Eurotiomycetes</taxon>
        <taxon>Eurotiomycetidae</taxon>
        <taxon>Eurotiales</taxon>
        <taxon>Aspergillaceae</taxon>
        <taxon>Aspergillus</taxon>
        <taxon>Aspergillus subgen. Nidulantes</taxon>
    </lineage>
</organism>
<reference evidence="3 4" key="1">
    <citation type="submission" date="2024-07" db="EMBL/GenBank/DDBJ databases">
        <title>Section-level genome sequencing and comparative genomics of Aspergillus sections Usti and Cavernicolus.</title>
        <authorList>
            <consortium name="Lawrence Berkeley National Laboratory"/>
            <person name="Nybo J.L."/>
            <person name="Vesth T.C."/>
            <person name="Theobald S."/>
            <person name="Frisvad J.C."/>
            <person name="Larsen T.O."/>
            <person name="Kjaerboelling I."/>
            <person name="Rothschild-Mancinelli K."/>
            <person name="Lyhne E.K."/>
            <person name="Kogle M.E."/>
            <person name="Barry K."/>
            <person name="Clum A."/>
            <person name="Na H."/>
            <person name="Ledsgaard L."/>
            <person name="Lin J."/>
            <person name="Lipzen A."/>
            <person name="Kuo A."/>
            <person name="Riley R."/>
            <person name="Mondo S."/>
            <person name="Labutti K."/>
            <person name="Haridas S."/>
            <person name="Pangalinan J."/>
            <person name="Salamov A.A."/>
            <person name="Simmons B.A."/>
            <person name="Magnuson J.K."/>
            <person name="Chen J."/>
            <person name="Drula E."/>
            <person name="Henrissat B."/>
            <person name="Wiebenga A."/>
            <person name="Lubbers R.J."/>
            <person name="Gomes A.C."/>
            <person name="Makela M.R."/>
            <person name="Stajich J."/>
            <person name="Grigoriev I.V."/>
            <person name="Mortensen U.H."/>
            <person name="De Vries R.P."/>
            <person name="Baker S.E."/>
            <person name="Andersen M.R."/>
        </authorList>
    </citation>
    <scope>NUCLEOTIDE SEQUENCE [LARGE SCALE GENOMIC DNA]</scope>
    <source>
        <strain evidence="3 4">CBS 209.92</strain>
    </source>
</reference>
<proteinExistence type="inferred from homology"/>
<dbReference type="Pfam" id="PF07110">
    <property type="entry name" value="EthD"/>
    <property type="match status" value="1"/>
</dbReference>